<reference evidence="3 4" key="1">
    <citation type="submission" date="2024-07" db="EMBL/GenBank/DDBJ databases">
        <title>Chromosome-level genome assembly of the water stick insect Ranatra chinensis (Heteroptera: Nepidae).</title>
        <authorList>
            <person name="Liu X."/>
        </authorList>
    </citation>
    <scope>NUCLEOTIDE SEQUENCE [LARGE SCALE GENOMIC DNA]</scope>
    <source>
        <strain evidence="3">Cailab_2021Rc</strain>
        <tissue evidence="3">Muscle</tissue>
    </source>
</reference>
<dbReference type="CDD" id="cd14473">
    <property type="entry name" value="FERM_B-lobe"/>
    <property type="match status" value="1"/>
</dbReference>
<proteinExistence type="predicted"/>
<feature type="domain" description="FERM" evidence="2">
    <location>
        <begin position="8"/>
        <end position="305"/>
    </location>
</feature>
<dbReference type="SMART" id="SM00295">
    <property type="entry name" value="B41"/>
    <property type="match status" value="1"/>
</dbReference>
<dbReference type="InterPro" id="IPR000299">
    <property type="entry name" value="FERM_domain"/>
</dbReference>
<evidence type="ECO:0000256" key="1">
    <source>
        <dbReference type="ARBA" id="ARBA00022553"/>
    </source>
</evidence>
<dbReference type="EMBL" id="JBFDAA010000008">
    <property type="protein sequence ID" value="KAL1130072.1"/>
    <property type="molecule type" value="Genomic_DNA"/>
</dbReference>
<evidence type="ECO:0000313" key="4">
    <source>
        <dbReference type="Proteomes" id="UP001558652"/>
    </source>
</evidence>
<dbReference type="Pfam" id="PF17887">
    <property type="entry name" value="Jak1_Phl"/>
    <property type="match status" value="1"/>
</dbReference>
<dbReference type="PANTHER" id="PTHR45807">
    <property type="entry name" value="TYROSINE-PROTEIN KINASE HOPSCOTCH"/>
    <property type="match status" value="1"/>
</dbReference>
<dbReference type="GO" id="GO:0030182">
    <property type="term" value="P:neuron differentiation"/>
    <property type="evidence" value="ECO:0007669"/>
    <property type="project" value="UniProtKB-ARBA"/>
</dbReference>
<accession>A0ABD0YU50</accession>
<dbReference type="PANTHER" id="PTHR45807:SF7">
    <property type="entry name" value="TYROSINE-PROTEIN KINASE HOPSCOTCH"/>
    <property type="match status" value="1"/>
</dbReference>
<organism evidence="3 4">
    <name type="scientific">Ranatra chinensis</name>
    <dbReference type="NCBI Taxonomy" id="642074"/>
    <lineage>
        <taxon>Eukaryota</taxon>
        <taxon>Metazoa</taxon>
        <taxon>Ecdysozoa</taxon>
        <taxon>Arthropoda</taxon>
        <taxon>Hexapoda</taxon>
        <taxon>Insecta</taxon>
        <taxon>Pterygota</taxon>
        <taxon>Neoptera</taxon>
        <taxon>Paraneoptera</taxon>
        <taxon>Hemiptera</taxon>
        <taxon>Heteroptera</taxon>
        <taxon>Panheteroptera</taxon>
        <taxon>Nepomorpha</taxon>
        <taxon>Nepidae</taxon>
        <taxon>Ranatrinae</taxon>
        <taxon>Ranatra</taxon>
    </lineage>
</organism>
<name>A0ABD0YU50_9HEMI</name>
<gene>
    <name evidence="3" type="ORF">AAG570_013015</name>
</gene>
<dbReference type="PROSITE" id="PS50057">
    <property type="entry name" value="FERM_3"/>
    <property type="match status" value="1"/>
</dbReference>
<protein>
    <recommendedName>
        <fullName evidence="2">FERM domain-containing protein</fullName>
    </recommendedName>
</protein>
<dbReference type="Proteomes" id="UP001558652">
    <property type="component" value="Unassembled WGS sequence"/>
</dbReference>
<sequence>MAEKSTSRTVTVHLLTADHNLKLAVERTSTFEDILVDVCESLGIGCAARHLFALRYNRTFWAAASSKPWDYKWSEFEFRVRYRVPNPSRLWKVDPKAFDYYFSQVREDMKNGRLTDVKYDEYKKQIIGLVVTDMYREMLEKGVSEDIVLSNYTKYVPKEILRQHIFFLKKPIQKKLMEMKKNLRFNSVNVKEAYIGEMEVIAPNYMTEEYEAEVEEADETKIAMIRVNPFHKEIPGVQYQYVGKSEWNHICTIEDLCYVSLRSDGSIELSRKNGIPVYLKLNSINSMISLVSLLDGYYRLSVKWTFNICKDLTTPSLERLHSLKCHGPVGGEFSYNKLEIKRECKPGCFILRESETSYNAYYIDICTKER</sequence>
<dbReference type="InterPro" id="IPR051286">
    <property type="entry name" value="JAK"/>
</dbReference>
<dbReference type="AlphaFoldDB" id="A0ABD0YU50"/>
<dbReference type="InterPro" id="IPR019749">
    <property type="entry name" value="Band_41_domain"/>
</dbReference>
<dbReference type="GO" id="GO:0009887">
    <property type="term" value="P:animal organ morphogenesis"/>
    <property type="evidence" value="ECO:0007669"/>
    <property type="project" value="UniProtKB-ARBA"/>
</dbReference>
<dbReference type="InterPro" id="IPR019748">
    <property type="entry name" value="FERM_central"/>
</dbReference>
<evidence type="ECO:0000259" key="2">
    <source>
        <dbReference type="PROSITE" id="PS50057"/>
    </source>
</evidence>
<keyword evidence="1" id="KW-0597">Phosphoprotein</keyword>
<keyword evidence="4" id="KW-1185">Reference proteome</keyword>
<dbReference type="InterPro" id="IPR041381">
    <property type="entry name" value="JAK1-3/TYK2_PHL_dom"/>
</dbReference>
<dbReference type="GO" id="GO:0071944">
    <property type="term" value="C:cell periphery"/>
    <property type="evidence" value="ECO:0007669"/>
    <property type="project" value="UniProtKB-ARBA"/>
</dbReference>
<comment type="caution">
    <text evidence="3">The sequence shown here is derived from an EMBL/GenBank/DDBJ whole genome shotgun (WGS) entry which is preliminary data.</text>
</comment>
<evidence type="ECO:0000313" key="3">
    <source>
        <dbReference type="EMBL" id="KAL1130072.1"/>
    </source>
</evidence>